<evidence type="ECO:0000256" key="1">
    <source>
        <dbReference type="ARBA" id="ARBA00007749"/>
    </source>
</evidence>
<dbReference type="InterPro" id="IPR036866">
    <property type="entry name" value="RibonucZ/Hydroxyglut_hydro"/>
</dbReference>
<keyword evidence="3" id="KW-0378">Hydrolase</keyword>
<evidence type="ECO:0000256" key="2">
    <source>
        <dbReference type="ARBA" id="ARBA00022723"/>
    </source>
</evidence>
<dbReference type="Proteomes" id="UP001498421">
    <property type="component" value="Unassembled WGS sequence"/>
</dbReference>
<protein>
    <recommendedName>
        <fullName evidence="7">Metallo-beta-lactamase domain-containing protein</fullName>
    </recommendedName>
</protein>
<dbReference type="InterPro" id="IPR051013">
    <property type="entry name" value="MBL_superfamily_lactonases"/>
</dbReference>
<dbReference type="Gene3D" id="3.60.15.10">
    <property type="entry name" value="Ribonuclease Z/Hydroxyacylglutathione hydrolase-like"/>
    <property type="match status" value="2"/>
</dbReference>
<evidence type="ECO:0000313" key="6">
    <source>
        <dbReference type="Proteomes" id="UP001498421"/>
    </source>
</evidence>
<reference evidence="5 6" key="1">
    <citation type="journal article" date="2025" name="Microbiol. Resour. Announc.">
        <title>Draft genome sequences for Neonectria magnoliae and Neonectria punicea, canker pathogens of Liriodendron tulipifera and Acer saccharum in West Virginia.</title>
        <authorList>
            <person name="Petronek H.M."/>
            <person name="Kasson M.T."/>
            <person name="Metheny A.M."/>
            <person name="Stauder C.M."/>
            <person name="Lovett B."/>
            <person name="Lynch S.C."/>
            <person name="Garnas J.R."/>
            <person name="Kasson L.R."/>
            <person name="Stajich J.E."/>
        </authorList>
    </citation>
    <scope>NUCLEOTIDE SEQUENCE [LARGE SCALE GENOMIC DNA]</scope>
    <source>
        <strain evidence="5 6">NRRL 64651</strain>
    </source>
</reference>
<evidence type="ECO:0000256" key="3">
    <source>
        <dbReference type="ARBA" id="ARBA00022801"/>
    </source>
</evidence>
<evidence type="ECO:0000313" key="5">
    <source>
        <dbReference type="EMBL" id="KAK7424614.1"/>
    </source>
</evidence>
<keyword evidence="2" id="KW-0479">Metal-binding</keyword>
<comment type="similarity">
    <text evidence="1">Belongs to the metallo-beta-lactamase superfamily.</text>
</comment>
<gene>
    <name evidence="5" type="ORF">QQZ08_008497</name>
</gene>
<proteinExistence type="inferred from homology"/>
<keyword evidence="4" id="KW-0862">Zinc</keyword>
<dbReference type="EMBL" id="JAZAVK010000089">
    <property type="protein sequence ID" value="KAK7424614.1"/>
    <property type="molecule type" value="Genomic_DNA"/>
</dbReference>
<comment type="caution">
    <text evidence="5">The sequence shown here is derived from an EMBL/GenBank/DDBJ whole genome shotgun (WGS) entry which is preliminary data.</text>
</comment>
<name>A0ABR1HTX4_9HYPO</name>
<dbReference type="PANTHER" id="PTHR42978:SF5">
    <property type="entry name" value="METALLO-BETA-LACTAMASE DOMAIN-CONTAINING PROTEIN"/>
    <property type="match status" value="1"/>
</dbReference>
<evidence type="ECO:0008006" key="7">
    <source>
        <dbReference type="Google" id="ProtNLM"/>
    </source>
</evidence>
<organism evidence="5 6">
    <name type="scientific">Neonectria magnoliae</name>
    <dbReference type="NCBI Taxonomy" id="2732573"/>
    <lineage>
        <taxon>Eukaryota</taxon>
        <taxon>Fungi</taxon>
        <taxon>Dikarya</taxon>
        <taxon>Ascomycota</taxon>
        <taxon>Pezizomycotina</taxon>
        <taxon>Sordariomycetes</taxon>
        <taxon>Hypocreomycetidae</taxon>
        <taxon>Hypocreales</taxon>
        <taxon>Nectriaceae</taxon>
        <taxon>Neonectria</taxon>
    </lineage>
</organism>
<dbReference type="PANTHER" id="PTHR42978">
    <property type="entry name" value="QUORUM-QUENCHING LACTONASE YTNP-RELATED-RELATED"/>
    <property type="match status" value="1"/>
</dbReference>
<dbReference type="CDD" id="cd07730">
    <property type="entry name" value="metallo-hydrolase-like_MBL-fold"/>
    <property type="match status" value="1"/>
</dbReference>
<keyword evidence="6" id="KW-1185">Reference proteome</keyword>
<evidence type="ECO:0000256" key="4">
    <source>
        <dbReference type="ARBA" id="ARBA00022833"/>
    </source>
</evidence>
<accession>A0ABR1HTX4</accession>
<dbReference type="SUPFAM" id="SSF56281">
    <property type="entry name" value="Metallo-hydrolase/oxidoreductase"/>
    <property type="match status" value="1"/>
</dbReference>
<sequence>MSQEAHAVQIPAGRETIIVKLINPVNFGPAILKRFMAPPVPGLETFQTSPSFSFLLEHPSGRKLVFDLGIRKDYNNYSPSIAEYLPRTNYDIQVQKNVVEILEEDGVAAQDVEAVIWSGWTWIQDAMLPGAPANPASPILESDYTGRHLREIRFDSPDTLHIGKFPAFDYFGDGSFYLLDSPGHAVGHLCGLARTTKSPNTFVLLGGDVCHYAGLLRPSRYMDVPETITPHPCHPGGSLSLCPGGAFEELQKSRGRRSNDALYDMTFGFDIPLAKQTVADLRQLNCDENIFIIIAHDSTVRDGVAHFPDSLNDWKKKGWGKSLKWAFLRDLKTYWESKGLA</sequence>